<dbReference type="InterPro" id="IPR036188">
    <property type="entry name" value="FAD/NAD-bd_sf"/>
</dbReference>
<feature type="domain" description="FAD-binding" evidence="1">
    <location>
        <begin position="2"/>
        <end position="55"/>
    </location>
</feature>
<name>A0A7W7W3G2_9ACTN</name>
<evidence type="ECO:0000259" key="1">
    <source>
        <dbReference type="Pfam" id="PF01494"/>
    </source>
</evidence>
<accession>A0A7W7W3G2</accession>
<dbReference type="Gene3D" id="3.50.50.60">
    <property type="entry name" value="FAD/NAD(P)-binding domain"/>
    <property type="match status" value="1"/>
</dbReference>
<protein>
    <recommendedName>
        <fullName evidence="1">FAD-binding domain-containing protein</fullName>
    </recommendedName>
</protein>
<dbReference type="AlphaFoldDB" id="A0A7W7W3G2"/>
<organism evidence="2 3">
    <name type="scientific">Lipingzhangella halophila</name>
    <dbReference type="NCBI Taxonomy" id="1783352"/>
    <lineage>
        <taxon>Bacteria</taxon>
        <taxon>Bacillati</taxon>
        <taxon>Actinomycetota</taxon>
        <taxon>Actinomycetes</taxon>
        <taxon>Streptosporangiales</taxon>
        <taxon>Nocardiopsidaceae</taxon>
        <taxon>Lipingzhangella</taxon>
    </lineage>
</organism>
<proteinExistence type="predicted"/>
<keyword evidence="3" id="KW-1185">Reference proteome</keyword>
<reference evidence="2 3" key="1">
    <citation type="submission" date="2020-08" db="EMBL/GenBank/DDBJ databases">
        <title>Sequencing the genomes of 1000 actinobacteria strains.</title>
        <authorList>
            <person name="Klenk H.-P."/>
        </authorList>
    </citation>
    <scope>NUCLEOTIDE SEQUENCE [LARGE SCALE GENOMIC DNA]</scope>
    <source>
        <strain evidence="2 3">DSM 102030</strain>
    </source>
</reference>
<dbReference type="EMBL" id="JACHJT010000001">
    <property type="protein sequence ID" value="MBB4932746.1"/>
    <property type="molecule type" value="Genomic_DNA"/>
</dbReference>
<sequence length="84" mass="8338">MVENYRTGPLIVGDSHVHPSAGGQRMNSGIPGADNLGWKLAGVVGGGALPGLLDTSGLSSAPPPAPGAVRRCGGAAMNRRFSCA</sequence>
<comment type="caution">
    <text evidence="2">The sequence shown here is derived from an EMBL/GenBank/DDBJ whole genome shotgun (WGS) entry which is preliminary data.</text>
</comment>
<dbReference type="Pfam" id="PF01494">
    <property type="entry name" value="FAD_binding_3"/>
    <property type="match status" value="1"/>
</dbReference>
<dbReference type="Proteomes" id="UP000523007">
    <property type="component" value="Unassembled WGS sequence"/>
</dbReference>
<dbReference type="InterPro" id="IPR002938">
    <property type="entry name" value="FAD-bd"/>
</dbReference>
<evidence type="ECO:0000313" key="2">
    <source>
        <dbReference type="EMBL" id="MBB4932746.1"/>
    </source>
</evidence>
<dbReference type="RefSeq" id="WP_184580389.1">
    <property type="nucleotide sequence ID" value="NZ_JACHJT010000001.1"/>
</dbReference>
<gene>
    <name evidence="2" type="ORF">F4561_003566</name>
</gene>
<dbReference type="GO" id="GO:0071949">
    <property type="term" value="F:FAD binding"/>
    <property type="evidence" value="ECO:0007669"/>
    <property type="project" value="InterPro"/>
</dbReference>
<evidence type="ECO:0000313" key="3">
    <source>
        <dbReference type="Proteomes" id="UP000523007"/>
    </source>
</evidence>